<keyword evidence="2 4" id="KW-0689">Ribosomal protein</keyword>
<keyword evidence="6" id="KW-0496">Mitochondrion</keyword>
<dbReference type="PIRSF" id="PIRSF002161">
    <property type="entry name" value="Ribosomal_L5"/>
    <property type="match status" value="1"/>
</dbReference>
<dbReference type="InterPro" id="IPR022803">
    <property type="entry name" value="Ribosomal_uL5_dom_sf"/>
</dbReference>
<evidence type="ECO:0000256" key="2">
    <source>
        <dbReference type="ARBA" id="ARBA00022980"/>
    </source>
</evidence>
<dbReference type="Gene3D" id="3.30.1440.10">
    <property type="match status" value="1"/>
</dbReference>
<geneLocation type="mitochondrion" evidence="6"/>
<accession>A0A0U2I001</accession>
<name>A0A0U2I001_FISSO</name>
<comment type="similarity">
    <text evidence="1 4">Belongs to the universal ribosomal protein uL5 family.</text>
</comment>
<dbReference type="SUPFAM" id="SSF55282">
    <property type="entry name" value="RL5-like"/>
    <property type="match status" value="1"/>
</dbReference>
<dbReference type="InterPro" id="IPR002132">
    <property type="entry name" value="Ribosomal_uL5"/>
</dbReference>
<evidence type="ECO:0000259" key="5">
    <source>
        <dbReference type="Pfam" id="PF00673"/>
    </source>
</evidence>
<feature type="domain" description="Large ribosomal subunit protein uL5 C-terminal" evidence="5">
    <location>
        <begin position="82"/>
        <end position="177"/>
    </location>
</feature>
<dbReference type="RefSeq" id="YP_009167306.1">
    <property type="nucleotide sequence ID" value="NC_027978.1"/>
</dbReference>
<evidence type="ECO:0000256" key="3">
    <source>
        <dbReference type="ARBA" id="ARBA00023274"/>
    </source>
</evidence>
<protein>
    <submittedName>
        <fullName evidence="6">Ribosomal protein L5</fullName>
    </submittedName>
</protein>
<sequence length="180" mass="21194">MNFIEKFYSKTLKYDLINKFLYKNTKTIPQIEKIILNFGCKTSDLKTLSTSALALELITNQKSTLTLTKHNNVLLKIRKGHPVGCKVTLRKKKSFAFLTKMLIDIFPKLKNFEGLKTSKKMKENIFSYELVDTFSFQELEENYYLFNNLRNLHVTIVMTSKKKEELQFIFNSIKIPFEKK</sequence>
<gene>
    <name evidence="6" type="primary">rpl5</name>
</gene>
<evidence type="ECO:0000256" key="1">
    <source>
        <dbReference type="ARBA" id="ARBA00008553"/>
    </source>
</evidence>
<evidence type="ECO:0000313" key="6">
    <source>
        <dbReference type="EMBL" id="ALG35774.1"/>
    </source>
</evidence>
<dbReference type="GO" id="GO:1990904">
    <property type="term" value="C:ribonucleoprotein complex"/>
    <property type="evidence" value="ECO:0007669"/>
    <property type="project" value="UniProtKB-KW"/>
</dbReference>
<dbReference type="InterPro" id="IPR031309">
    <property type="entry name" value="Ribosomal_uL5_C"/>
</dbReference>
<proteinExistence type="inferred from homology"/>
<keyword evidence="3 4" id="KW-0687">Ribonucleoprotein</keyword>
<dbReference type="Pfam" id="PF00673">
    <property type="entry name" value="Ribosomal_L5_C"/>
    <property type="match status" value="1"/>
</dbReference>
<evidence type="ECO:0000256" key="4">
    <source>
        <dbReference type="RuleBase" id="RU003930"/>
    </source>
</evidence>
<dbReference type="AlphaFoldDB" id="A0A0U2I001"/>
<dbReference type="EMBL" id="KT363689">
    <property type="protein sequence ID" value="ALG35774.1"/>
    <property type="molecule type" value="Genomic_DNA"/>
</dbReference>
<organism evidence="6">
    <name type="scientific">Fistulifera solaris</name>
    <name type="common">Oleaginous diatom</name>
    <dbReference type="NCBI Taxonomy" id="1519565"/>
    <lineage>
        <taxon>Eukaryota</taxon>
        <taxon>Sar</taxon>
        <taxon>Stramenopiles</taxon>
        <taxon>Ochrophyta</taxon>
        <taxon>Bacillariophyta</taxon>
        <taxon>Bacillariophyceae</taxon>
        <taxon>Bacillariophycidae</taxon>
        <taxon>Naviculales</taxon>
        <taxon>Naviculaceae</taxon>
        <taxon>Fistulifera</taxon>
    </lineage>
</organism>
<reference evidence="6" key="1">
    <citation type="journal article" date="2015" name="Mitochondrial DNA">
        <title>Complete mitochondrial genome of Fistulifera solaris (Bacillariophycidae).</title>
        <authorList>
            <person name="Tang X."/>
            <person name="Bi G."/>
        </authorList>
    </citation>
    <scope>NUCLEOTIDE SEQUENCE</scope>
</reference>
<dbReference type="GO" id="GO:0006412">
    <property type="term" value="P:translation"/>
    <property type="evidence" value="ECO:0007669"/>
    <property type="project" value="InterPro"/>
</dbReference>
<dbReference type="PANTHER" id="PTHR11994">
    <property type="entry name" value="60S RIBOSOMAL PROTEIN L11-RELATED"/>
    <property type="match status" value="1"/>
</dbReference>
<dbReference type="GO" id="GO:0005840">
    <property type="term" value="C:ribosome"/>
    <property type="evidence" value="ECO:0007669"/>
    <property type="project" value="UniProtKB-KW"/>
</dbReference>
<dbReference type="GeneID" id="26039353"/>
<dbReference type="GO" id="GO:0003735">
    <property type="term" value="F:structural constituent of ribosome"/>
    <property type="evidence" value="ECO:0007669"/>
    <property type="project" value="InterPro"/>
</dbReference>